<name>A8E6Y0_DROME</name>
<dbReference type="EMBL" id="BT030922">
    <property type="protein sequence ID" value="ABV82304.1"/>
    <property type="molecule type" value="mRNA"/>
</dbReference>
<dbReference type="AlphaFoldDB" id="A8E6Y0"/>
<evidence type="ECO:0000256" key="1">
    <source>
        <dbReference type="SAM" id="MobiDB-lite"/>
    </source>
</evidence>
<sequence length="75" mass="8293">MSCKCYRTTDSQRHVSKEKSNFSAKENSVSVLAHGGVGSHPKCNDGPLERHFGSQRHGDPSCRHPNISRPAFDEV</sequence>
<protein>
    <submittedName>
        <fullName evidence="2">IP19889p</fullName>
    </submittedName>
</protein>
<organism evidence="2">
    <name type="scientific">Drosophila melanogaster</name>
    <name type="common">Fruit fly</name>
    <dbReference type="NCBI Taxonomy" id="7227"/>
    <lineage>
        <taxon>Eukaryota</taxon>
        <taxon>Metazoa</taxon>
        <taxon>Ecdysozoa</taxon>
        <taxon>Arthropoda</taxon>
        <taxon>Hexapoda</taxon>
        <taxon>Insecta</taxon>
        <taxon>Pterygota</taxon>
        <taxon>Neoptera</taxon>
        <taxon>Endopterygota</taxon>
        <taxon>Diptera</taxon>
        <taxon>Brachycera</taxon>
        <taxon>Muscomorpha</taxon>
        <taxon>Ephydroidea</taxon>
        <taxon>Drosophilidae</taxon>
        <taxon>Drosophila</taxon>
        <taxon>Sophophora</taxon>
    </lineage>
</organism>
<reference evidence="2" key="1">
    <citation type="submission" date="2007-10" db="EMBL/GenBank/DDBJ databases">
        <authorList>
            <person name="Stapleton M."/>
            <person name="Carlson J."/>
            <person name="Frise E."/>
            <person name="Kapadia B."/>
            <person name="Park S."/>
            <person name="Wan K."/>
            <person name="Yu C."/>
            <person name="Celniker S."/>
        </authorList>
    </citation>
    <scope>NUCLEOTIDE SEQUENCE</scope>
</reference>
<feature type="compositionally biased region" description="Polar residues" evidence="1">
    <location>
        <begin position="21"/>
        <end position="30"/>
    </location>
</feature>
<evidence type="ECO:0000313" key="2">
    <source>
        <dbReference type="EMBL" id="ABV82304.1"/>
    </source>
</evidence>
<feature type="compositionally biased region" description="Basic and acidic residues" evidence="1">
    <location>
        <begin position="47"/>
        <end position="62"/>
    </location>
</feature>
<feature type="region of interest" description="Disordered" evidence="1">
    <location>
        <begin position="1"/>
        <end position="75"/>
    </location>
</feature>
<proteinExistence type="evidence at transcript level"/>
<accession>A8E6Y0</accession>
<feature type="compositionally biased region" description="Basic and acidic residues" evidence="1">
    <location>
        <begin position="10"/>
        <end position="20"/>
    </location>
</feature>